<sequence>MAKRLSFAVAIVSRSALAHAQVPPKPNIVFVLMDNLGYGELGVYGGGVLRGAAAPYRRRTHPPQIFDLINEPKGEYPATATANHGSVAP</sequence>
<gene>
    <name evidence="2" type="ORF">WKW79_29870</name>
</gene>
<proteinExistence type="predicted"/>
<keyword evidence="1" id="KW-0732">Signal</keyword>
<dbReference type="RefSeq" id="WP_340338904.1">
    <property type="nucleotide sequence ID" value="NZ_JBBKZS010000020.1"/>
</dbReference>
<comment type="caution">
    <text evidence="2">The sequence shown here is derived from an EMBL/GenBank/DDBJ whole genome shotgun (WGS) entry which is preliminary data.</text>
</comment>
<keyword evidence="3" id="KW-1185">Reference proteome</keyword>
<evidence type="ECO:0000313" key="2">
    <source>
        <dbReference type="EMBL" id="MEJ8858813.1"/>
    </source>
</evidence>
<evidence type="ECO:0000313" key="3">
    <source>
        <dbReference type="Proteomes" id="UP001367030"/>
    </source>
</evidence>
<dbReference type="Proteomes" id="UP001367030">
    <property type="component" value="Unassembled WGS sequence"/>
</dbReference>
<evidence type="ECO:0008006" key="4">
    <source>
        <dbReference type="Google" id="ProtNLM"/>
    </source>
</evidence>
<dbReference type="InterPro" id="IPR017850">
    <property type="entry name" value="Alkaline_phosphatase_core_sf"/>
</dbReference>
<accession>A0ABU8XG14</accession>
<organism evidence="2 3">
    <name type="scientific">Variovorax robiniae</name>
    <dbReference type="NCBI Taxonomy" id="1836199"/>
    <lineage>
        <taxon>Bacteria</taxon>
        <taxon>Pseudomonadati</taxon>
        <taxon>Pseudomonadota</taxon>
        <taxon>Betaproteobacteria</taxon>
        <taxon>Burkholderiales</taxon>
        <taxon>Comamonadaceae</taxon>
        <taxon>Variovorax</taxon>
    </lineage>
</organism>
<dbReference type="SUPFAM" id="SSF53649">
    <property type="entry name" value="Alkaline phosphatase-like"/>
    <property type="match status" value="1"/>
</dbReference>
<name>A0ABU8XG14_9BURK</name>
<feature type="chain" id="PRO_5045137785" description="Arylsulfatase" evidence="1">
    <location>
        <begin position="21"/>
        <end position="89"/>
    </location>
</feature>
<protein>
    <recommendedName>
        <fullName evidence="4">Arylsulfatase</fullName>
    </recommendedName>
</protein>
<evidence type="ECO:0000256" key="1">
    <source>
        <dbReference type="SAM" id="SignalP"/>
    </source>
</evidence>
<dbReference type="EMBL" id="JBBKZS010000020">
    <property type="protein sequence ID" value="MEJ8858813.1"/>
    <property type="molecule type" value="Genomic_DNA"/>
</dbReference>
<reference evidence="2 3" key="1">
    <citation type="submission" date="2024-03" db="EMBL/GenBank/DDBJ databases">
        <title>Novel species of the genus Variovorax.</title>
        <authorList>
            <person name="Liu Q."/>
            <person name="Xin Y.-H."/>
        </authorList>
    </citation>
    <scope>NUCLEOTIDE SEQUENCE [LARGE SCALE GENOMIC DNA]</scope>
    <source>
        <strain evidence="2 3">KACC 18901</strain>
    </source>
</reference>
<feature type="signal peptide" evidence="1">
    <location>
        <begin position="1"/>
        <end position="20"/>
    </location>
</feature>